<reference evidence="4" key="1">
    <citation type="submission" date="2016-10" db="EMBL/GenBank/DDBJ databases">
        <authorList>
            <person name="Varghese N."/>
            <person name="Submissions S."/>
        </authorList>
    </citation>
    <scope>NUCLEOTIDE SEQUENCE [LARGE SCALE GENOMIC DNA]</scope>
    <source>
        <strain evidence="4">DSM 24450</strain>
    </source>
</reference>
<keyword evidence="1" id="KW-0732">Signal</keyword>
<evidence type="ECO:0000259" key="2">
    <source>
        <dbReference type="PROSITE" id="PS50213"/>
    </source>
</evidence>
<feature type="signal peptide" evidence="1">
    <location>
        <begin position="1"/>
        <end position="22"/>
    </location>
</feature>
<evidence type="ECO:0000256" key="1">
    <source>
        <dbReference type="SAM" id="SignalP"/>
    </source>
</evidence>
<dbReference type="InterPro" id="IPR036378">
    <property type="entry name" value="FAS1_dom_sf"/>
</dbReference>
<sequence length="454" mass="47031">MKKFKYISVLLLAVTFVFTSCNDDNDNEPIGVITQTKNIVEIAQANGFTSLAAALTKANLVDALQASGNFTVFAPTNAAFDNLLAAIGQTSIDDVPASVLEKILLYHVVQGEVMSGDVTAGNVSTLAGEDIMLTTDGGIKVNSATVITPFDVVATNGVIHTINEVLVPPTIAPFVNSVLEPAYFSESFTTLIAAAAKANVVDALLTTPNLTIFAPTNAAFEASGLDLNALSAETIASVLTYHVVGAKVLSSGIPRDAATLNGAKLWFSLVDSGNFINGDTEIVAVDIESGSGVVHVIDKVLLPPTGNLVETAVALTASGEFTSLVAALTRTANEGTAAQNLINVLSGDGSFTVFAPTNAAFQALLDSNPAWNSLSDIPLDTLIAVLTYHVVPAKAFDKDVAGAVDANNMLPTANGAKLTFDLTNFKINTNTSIIGVNTNASNGVIHVIDKVLLP</sequence>
<dbReference type="SMART" id="SM00554">
    <property type="entry name" value="FAS1"/>
    <property type="match status" value="3"/>
</dbReference>
<dbReference type="PROSITE" id="PS51257">
    <property type="entry name" value="PROKAR_LIPOPROTEIN"/>
    <property type="match status" value="1"/>
</dbReference>
<dbReference type="PANTHER" id="PTHR10900:SF77">
    <property type="entry name" value="FI19380P1"/>
    <property type="match status" value="1"/>
</dbReference>
<feature type="domain" description="FAS1" evidence="2">
    <location>
        <begin position="175"/>
        <end position="301"/>
    </location>
</feature>
<dbReference type="RefSeq" id="WP_090230349.1">
    <property type="nucleotide sequence ID" value="NZ_FOZP01000010.1"/>
</dbReference>
<dbReference type="GO" id="GO:0005615">
    <property type="term" value="C:extracellular space"/>
    <property type="evidence" value="ECO:0007669"/>
    <property type="project" value="TreeGrafter"/>
</dbReference>
<gene>
    <name evidence="3" type="ORF">SAMN04488006_0085</name>
</gene>
<keyword evidence="4" id="KW-1185">Reference proteome</keyword>
<dbReference type="InterPro" id="IPR000782">
    <property type="entry name" value="FAS1_domain"/>
</dbReference>
<dbReference type="PANTHER" id="PTHR10900">
    <property type="entry name" value="PERIOSTIN-RELATED"/>
    <property type="match status" value="1"/>
</dbReference>
<feature type="domain" description="FAS1" evidence="2">
    <location>
        <begin position="308"/>
        <end position="452"/>
    </location>
</feature>
<dbReference type="PROSITE" id="PS50213">
    <property type="entry name" value="FAS1"/>
    <property type="match status" value="3"/>
</dbReference>
<protein>
    <submittedName>
        <fullName evidence="3">Uncaracterized surface protein containing fasciclin (FAS1) repeats</fullName>
    </submittedName>
</protein>
<feature type="chain" id="PRO_5011785687" evidence="1">
    <location>
        <begin position="23"/>
        <end position="454"/>
    </location>
</feature>
<dbReference type="OrthoDB" id="9800666at2"/>
<accession>A0A1I6SRS6</accession>
<organism evidence="3 4">
    <name type="scientific">Lutibacter maritimus</name>
    <dbReference type="NCBI Taxonomy" id="593133"/>
    <lineage>
        <taxon>Bacteria</taxon>
        <taxon>Pseudomonadati</taxon>
        <taxon>Bacteroidota</taxon>
        <taxon>Flavobacteriia</taxon>
        <taxon>Flavobacteriales</taxon>
        <taxon>Flavobacteriaceae</taxon>
        <taxon>Lutibacter</taxon>
    </lineage>
</organism>
<evidence type="ECO:0000313" key="4">
    <source>
        <dbReference type="Proteomes" id="UP000199312"/>
    </source>
</evidence>
<name>A0A1I6SRS6_9FLAO</name>
<dbReference type="STRING" id="593133.SAMN04488006_0085"/>
<proteinExistence type="predicted"/>
<evidence type="ECO:0000313" key="3">
    <source>
        <dbReference type="EMBL" id="SFS79613.1"/>
    </source>
</evidence>
<feature type="domain" description="FAS1" evidence="2">
    <location>
        <begin position="35"/>
        <end position="166"/>
    </location>
</feature>
<dbReference type="Gene3D" id="2.30.180.10">
    <property type="entry name" value="FAS1 domain"/>
    <property type="match status" value="3"/>
</dbReference>
<dbReference type="Pfam" id="PF02469">
    <property type="entry name" value="Fasciclin"/>
    <property type="match status" value="3"/>
</dbReference>
<dbReference type="SUPFAM" id="SSF82153">
    <property type="entry name" value="FAS1 domain"/>
    <property type="match status" value="3"/>
</dbReference>
<dbReference type="EMBL" id="FOZP01000010">
    <property type="protein sequence ID" value="SFS79613.1"/>
    <property type="molecule type" value="Genomic_DNA"/>
</dbReference>
<dbReference type="FunFam" id="2.30.180.10:FF:000032">
    <property type="entry name" value="Fasciclin domain-containing protein, putative"/>
    <property type="match status" value="1"/>
</dbReference>
<dbReference type="InterPro" id="IPR050904">
    <property type="entry name" value="Adhesion/Biosynth-related"/>
</dbReference>
<dbReference type="AlphaFoldDB" id="A0A1I6SRS6"/>
<dbReference type="Proteomes" id="UP000199312">
    <property type="component" value="Unassembled WGS sequence"/>
</dbReference>